<dbReference type="GO" id="GO:0009308">
    <property type="term" value="P:amine metabolic process"/>
    <property type="evidence" value="ECO:0007669"/>
    <property type="project" value="InterPro"/>
</dbReference>
<reference evidence="3" key="1">
    <citation type="submission" date="2018-05" db="EMBL/GenBank/DDBJ databases">
        <authorList>
            <person name="Lanie J.A."/>
            <person name="Ng W.-L."/>
            <person name="Kazmierczak K.M."/>
            <person name="Andrzejewski T.M."/>
            <person name="Davidsen T.M."/>
            <person name="Wayne K.J."/>
            <person name="Tettelin H."/>
            <person name="Glass J.I."/>
            <person name="Rusch D."/>
            <person name="Podicherti R."/>
            <person name="Tsui H.-C.T."/>
            <person name="Winkler M.E."/>
        </authorList>
    </citation>
    <scope>NUCLEOTIDE SEQUENCE</scope>
</reference>
<gene>
    <name evidence="3" type="ORF">METZ01_LOCUS275751</name>
</gene>
<name>A0A382KIT1_9ZZZZ</name>
<evidence type="ECO:0000259" key="2">
    <source>
        <dbReference type="Pfam" id="PF02727"/>
    </source>
</evidence>
<dbReference type="InterPro" id="IPR016182">
    <property type="entry name" value="Cu_amine_oxidase_N-reg"/>
</dbReference>
<feature type="compositionally biased region" description="Polar residues" evidence="1">
    <location>
        <begin position="1"/>
        <end position="16"/>
    </location>
</feature>
<feature type="non-terminal residue" evidence="3">
    <location>
        <position position="103"/>
    </location>
</feature>
<evidence type="ECO:0000256" key="1">
    <source>
        <dbReference type="SAM" id="MobiDB-lite"/>
    </source>
</evidence>
<feature type="region of interest" description="Disordered" evidence="1">
    <location>
        <begin position="1"/>
        <end position="23"/>
    </location>
</feature>
<accession>A0A382KIT1</accession>
<dbReference type="Gene3D" id="3.10.450.40">
    <property type="match status" value="1"/>
</dbReference>
<dbReference type="EMBL" id="UINC01080190">
    <property type="protein sequence ID" value="SVC22897.1"/>
    <property type="molecule type" value="Genomic_DNA"/>
</dbReference>
<dbReference type="GO" id="GO:0005507">
    <property type="term" value="F:copper ion binding"/>
    <property type="evidence" value="ECO:0007669"/>
    <property type="project" value="InterPro"/>
</dbReference>
<sequence>MAVPTESQLNNVTLTPAQHPLDPLTPEEIGEATAILKTQRNLGARVRFETIVLQEPAKETVLNFRIRDPIQRGAFIVILDNDTGATYEAVISFNQGKVTRGST</sequence>
<protein>
    <recommendedName>
        <fullName evidence="2">Copper amine oxidase N2-terminal domain-containing protein</fullName>
    </recommendedName>
</protein>
<feature type="domain" description="Copper amine oxidase N2-terminal" evidence="2">
    <location>
        <begin position="19"/>
        <end position="100"/>
    </location>
</feature>
<evidence type="ECO:0000313" key="3">
    <source>
        <dbReference type="EMBL" id="SVC22897.1"/>
    </source>
</evidence>
<dbReference type="GO" id="GO:0048038">
    <property type="term" value="F:quinone binding"/>
    <property type="evidence" value="ECO:0007669"/>
    <property type="project" value="InterPro"/>
</dbReference>
<proteinExistence type="predicted"/>
<dbReference type="GO" id="GO:0008131">
    <property type="term" value="F:primary methylamine oxidase activity"/>
    <property type="evidence" value="ECO:0007669"/>
    <property type="project" value="InterPro"/>
</dbReference>
<dbReference type="Pfam" id="PF02727">
    <property type="entry name" value="Cu_amine_oxidN2"/>
    <property type="match status" value="1"/>
</dbReference>
<dbReference type="SUPFAM" id="SSF54416">
    <property type="entry name" value="Amine oxidase N-terminal region"/>
    <property type="match status" value="1"/>
</dbReference>
<dbReference type="InterPro" id="IPR015800">
    <property type="entry name" value="Cu_amine_oxidase_N2"/>
</dbReference>
<dbReference type="AlphaFoldDB" id="A0A382KIT1"/>
<organism evidence="3">
    <name type="scientific">marine metagenome</name>
    <dbReference type="NCBI Taxonomy" id="408172"/>
    <lineage>
        <taxon>unclassified sequences</taxon>
        <taxon>metagenomes</taxon>
        <taxon>ecological metagenomes</taxon>
    </lineage>
</organism>